<keyword evidence="3" id="KW-0808">Transferase</keyword>
<dbReference type="FunFam" id="3.30.200.20:FF:000046">
    <property type="entry name" value="Mitogen-activated protein kinase"/>
    <property type="match status" value="1"/>
</dbReference>
<dbReference type="InterPro" id="IPR011009">
    <property type="entry name" value="Kinase-like_dom_sf"/>
</dbReference>
<dbReference type="InterPro" id="IPR016024">
    <property type="entry name" value="ARM-type_fold"/>
</dbReference>
<dbReference type="InterPro" id="IPR011989">
    <property type="entry name" value="ARM-like"/>
</dbReference>
<keyword evidence="9" id="KW-1185">Reference proteome</keyword>
<organism evidence="8 9">
    <name type="scientific">Fraxinus pennsylvanica</name>
    <dbReference type="NCBI Taxonomy" id="56036"/>
    <lineage>
        <taxon>Eukaryota</taxon>
        <taxon>Viridiplantae</taxon>
        <taxon>Streptophyta</taxon>
        <taxon>Embryophyta</taxon>
        <taxon>Tracheophyta</taxon>
        <taxon>Spermatophyta</taxon>
        <taxon>Magnoliopsida</taxon>
        <taxon>eudicotyledons</taxon>
        <taxon>Gunneridae</taxon>
        <taxon>Pentapetalae</taxon>
        <taxon>asterids</taxon>
        <taxon>lamiids</taxon>
        <taxon>Lamiales</taxon>
        <taxon>Oleaceae</taxon>
        <taxon>Oleeae</taxon>
        <taxon>Fraxinus</taxon>
    </lineage>
</organism>
<name>A0AAD2A0Z6_9LAMI</name>
<dbReference type="GO" id="GO:0005524">
    <property type="term" value="F:ATP binding"/>
    <property type="evidence" value="ECO:0007669"/>
    <property type="project" value="UniProtKB-KW"/>
</dbReference>
<evidence type="ECO:0000256" key="4">
    <source>
        <dbReference type="ARBA" id="ARBA00022741"/>
    </source>
</evidence>
<dbReference type="InterPro" id="IPR050117">
    <property type="entry name" value="MAPK"/>
</dbReference>
<dbReference type="Proteomes" id="UP000834106">
    <property type="component" value="Chromosome 17"/>
</dbReference>
<dbReference type="Gene3D" id="1.10.510.10">
    <property type="entry name" value="Transferase(Phosphotransferase) domain 1"/>
    <property type="match status" value="1"/>
</dbReference>
<keyword evidence="2" id="KW-0723">Serine/threonine-protein kinase</keyword>
<dbReference type="InterPro" id="IPR000719">
    <property type="entry name" value="Prot_kinase_dom"/>
</dbReference>
<keyword evidence="5" id="KW-0418">Kinase</keyword>
<dbReference type="AlphaFoldDB" id="A0AAD2A0Z6"/>
<dbReference type="Gene3D" id="1.25.10.10">
    <property type="entry name" value="Leucine-rich Repeat Variant"/>
    <property type="match status" value="1"/>
</dbReference>
<proteinExistence type="inferred from homology"/>
<evidence type="ECO:0000256" key="3">
    <source>
        <dbReference type="ARBA" id="ARBA00022679"/>
    </source>
</evidence>
<reference evidence="8" key="1">
    <citation type="submission" date="2023-05" db="EMBL/GenBank/DDBJ databases">
        <authorList>
            <person name="Huff M."/>
        </authorList>
    </citation>
    <scope>NUCLEOTIDE SEQUENCE</scope>
</reference>
<evidence type="ECO:0000256" key="1">
    <source>
        <dbReference type="ARBA" id="ARBA00008832"/>
    </source>
</evidence>
<evidence type="ECO:0000256" key="5">
    <source>
        <dbReference type="ARBA" id="ARBA00022777"/>
    </source>
</evidence>
<gene>
    <name evidence="8" type="ORF">FPE_LOCUS26937</name>
</gene>
<comment type="similarity">
    <text evidence="1">Belongs to the protein kinase superfamily. CMGC Ser/Thr protein kinase family. MAP kinase subfamily.</text>
</comment>
<evidence type="ECO:0000256" key="2">
    <source>
        <dbReference type="ARBA" id="ARBA00022527"/>
    </source>
</evidence>
<evidence type="ECO:0000313" key="8">
    <source>
        <dbReference type="EMBL" id="CAI9779507.1"/>
    </source>
</evidence>
<dbReference type="EMBL" id="OU503052">
    <property type="protein sequence ID" value="CAI9779507.1"/>
    <property type="molecule type" value="Genomic_DNA"/>
</dbReference>
<feature type="domain" description="Protein kinase" evidence="7">
    <location>
        <begin position="187"/>
        <end position="302"/>
    </location>
</feature>
<dbReference type="GO" id="GO:0004674">
    <property type="term" value="F:protein serine/threonine kinase activity"/>
    <property type="evidence" value="ECO:0007669"/>
    <property type="project" value="UniProtKB-KW"/>
</dbReference>
<dbReference type="SUPFAM" id="SSF56112">
    <property type="entry name" value="Protein kinase-like (PK-like)"/>
    <property type="match status" value="1"/>
</dbReference>
<dbReference type="Gene3D" id="3.30.200.20">
    <property type="entry name" value="Phosphorylase Kinase, domain 1"/>
    <property type="match status" value="1"/>
</dbReference>
<keyword evidence="6" id="KW-0067">ATP-binding</keyword>
<dbReference type="SUPFAM" id="SSF48371">
    <property type="entry name" value="ARM repeat"/>
    <property type="match status" value="1"/>
</dbReference>
<dbReference type="PANTHER" id="PTHR24055">
    <property type="entry name" value="MITOGEN-ACTIVATED PROTEIN KINASE"/>
    <property type="match status" value="1"/>
</dbReference>
<keyword evidence="4" id="KW-0547">Nucleotide-binding</keyword>
<evidence type="ECO:0000313" key="9">
    <source>
        <dbReference type="Proteomes" id="UP000834106"/>
    </source>
</evidence>
<evidence type="ECO:0000259" key="7">
    <source>
        <dbReference type="PROSITE" id="PS50011"/>
    </source>
</evidence>
<accession>A0AAD2A0Z6</accession>
<protein>
    <recommendedName>
        <fullName evidence="7">Protein kinase domain-containing protein</fullName>
    </recommendedName>
</protein>
<dbReference type="Pfam" id="PF00069">
    <property type="entry name" value="Pkinase"/>
    <property type="match status" value="1"/>
</dbReference>
<evidence type="ECO:0000256" key="6">
    <source>
        <dbReference type="ARBA" id="ARBA00022840"/>
    </source>
</evidence>
<dbReference type="PROSITE" id="PS50011">
    <property type="entry name" value="PROTEIN_KINASE_DOM"/>
    <property type="match status" value="1"/>
</dbReference>
<sequence length="302" mass="34693">MEKSKGENEAVEDEAVHEMYRLYDVVRVDVEEKENEVQEKEDIELQDHRMMAQYLPLLREVLPTAAVEIEDNIHYYTSRRDRPASLKQATLETLGYVCEGISHHDLVQDEVNAILTVVVQGMNVTEANPEVRLAATRALYNALDFAQTNFENEMERNYITKVNCDAAFSSELARSVPSLEPDGVDLLSKNEIIFFLGFSAAVNSETREEVAIKKIGDAFDNRIDAKRTLQEIKLLRHMDHDNVIAIKDIIRPPQKENFNDVYVVYELMDSDLHQIIRSNQPLADDHCRGWPHFLTKILFTLS</sequence>